<comment type="similarity">
    <text evidence="1 3">Belongs to the short-chain dehydrogenases/reductases (SDR) family.</text>
</comment>
<reference evidence="6" key="1">
    <citation type="submission" date="2016-10" db="EMBL/GenBank/DDBJ databases">
        <authorList>
            <person name="Varghese N."/>
            <person name="Submissions S."/>
        </authorList>
    </citation>
    <scope>NUCLEOTIDE SEQUENCE [LARGE SCALE GENOMIC DNA]</scope>
    <source>
        <strain evidence="6">GAS369</strain>
    </source>
</reference>
<proteinExistence type="inferred from homology"/>
<dbReference type="SUPFAM" id="SSF51735">
    <property type="entry name" value="NAD(P)-binding Rossmann-fold domains"/>
    <property type="match status" value="1"/>
</dbReference>
<dbReference type="InterPro" id="IPR051911">
    <property type="entry name" value="SDR_oxidoreductase"/>
</dbReference>
<keyword evidence="2" id="KW-0560">Oxidoreductase</keyword>
<keyword evidence="6" id="KW-1185">Reference proteome</keyword>
<name>A0A1H1PGI9_9BRAD</name>
<evidence type="ECO:0000256" key="1">
    <source>
        <dbReference type="ARBA" id="ARBA00006484"/>
    </source>
</evidence>
<dbReference type="NCBIfam" id="NF005065">
    <property type="entry name" value="PRK06482.1"/>
    <property type="match status" value="1"/>
</dbReference>
<dbReference type="CDD" id="cd05374">
    <property type="entry name" value="17beta-HSD-like_SDR_c"/>
    <property type="match status" value="1"/>
</dbReference>
<protein>
    <submittedName>
        <fullName evidence="5">Short-chain dehydrogenase</fullName>
    </submittedName>
</protein>
<sequence>MTPRNWFITGVSSGFGRIMAEQLLARGDRVAGTVRNLSVMDELKAKYRSQLWCAKLDLSETAAIRGVVDRAFAALGHIEMVVSNAGYGLMGAAEEMTDEQVRHQIDTNLVGSIQLIRAALPHLRAQGGGRILQLSSMGGQAAFPGGSLYHATKWGIEGFLDAVAQEVEGFGIGCTLIEPGGARTDFRHRSAQLAPTLDAYDASPSRMVNRIIADDSHPSPGDPAKMVAIMIASIDETPAPRRIALGSDAYHVMYAQLSARLAALEQQRELACSTDFPPEEGDENAPPWFAPNGVRSNAESQ</sequence>
<dbReference type="Pfam" id="PF00106">
    <property type="entry name" value="adh_short"/>
    <property type="match status" value="1"/>
</dbReference>
<dbReference type="PANTHER" id="PTHR43976">
    <property type="entry name" value="SHORT CHAIN DEHYDROGENASE"/>
    <property type="match status" value="1"/>
</dbReference>
<accession>A0A1H1PGI9</accession>
<dbReference type="EMBL" id="LT629750">
    <property type="protein sequence ID" value="SDS10362.1"/>
    <property type="molecule type" value="Genomic_DNA"/>
</dbReference>
<evidence type="ECO:0000313" key="5">
    <source>
        <dbReference type="EMBL" id="SDS10362.1"/>
    </source>
</evidence>
<evidence type="ECO:0000256" key="4">
    <source>
        <dbReference type="SAM" id="MobiDB-lite"/>
    </source>
</evidence>
<dbReference type="Gene3D" id="3.40.50.720">
    <property type="entry name" value="NAD(P)-binding Rossmann-like Domain"/>
    <property type="match status" value="1"/>
</dbReference>
<gene>
    <name evidence="5" type="ORF">SAMN05444158_1016</name>
</gene>
<dbReference type="Proteomes" id="UP000243904">
    <property type="component" value="Chromosome I"/>
</dbReference>
<dbReference type="PRINTS" id="PR00080">
    <property type="entry name" value="SDRFAMILY"/>
</dbReference>
<evidence type="ECO:0000256" key="2">
    <source>
        <dbReference type="ARBA" id="ARBA00023002"/>
    </source>
</evidence>
<evidence type="ECO:0000256" key="3">
    <source>
        <dbReference type="RuleBase" id="RU000363"/>
    </source>
</evidence>
<dbReference type="PRINTS" id="PR00081">
    <property type="entry name" value="GDHRDH"/>
</dbReference>
<feature type="region of interest" description="Disordered" evidence="4">
    <location>
        <begin position="272"/>
        <end position="301"/>
    </location>
</feature>
<dbReference type="InterPro" id="IPR002347">
    <property type="entry name" value="SDR_fam"/>
</dbReference>
<dbReference type="InterPro" id="IPR036291">
    <property type="entry name" value="NAD(P)-bd_dom_sf"/>
</dbReference>
<organism evidence="5 6">
    <name type="scientific">Bradyrhizobium canariense</name>
    <dbReference type="NCBI Taxonomy" id="255045"/>
    <lineage>
        <taxon>Bacteria</taxon>
        <taxon>Pseudomonadati</taxon>
        <taxon>Pseudomonadota</taxon>
        <taxon>Alphaproteobacteria</taxon>
        <taxon>Hyphomicrobiales</taxon>
        <taxon>Nitrobacteraceae</taxon>
        <taxon>Bradyrhizobium</taxon>
    </lineage>
</organism>
<dbReference type="RefSeq" id="WP_146686499.1">
    <property type="nucleotide sequence ID" value="NZ_LT629750.1"/>
</dbReference>
<dbReference type="GO" id="GO:0016491">
    <property type="term" value="F:oxidoreductase activity"/>
    <property type="evidence" value="ECO:0007669"/>
    <property type="project" value="UniProtKB-KW"/>
</dbReference>
<evidence type="ECO:0000313" key="6">
    <source>
        <dbReference type="Proteomes" id="UP000243904"/>
    </source>
</evidence>
<dbReference type="AlphaFoldDB" id="A0A1H1PGI9"/>
<dbReference type="PANTHER" id="PTHR43976:SF16">
    <property type="entry name" value="SHORT-CHAIN DEHYDROGENASE_REDUCTASE FAMILY PROTEIN"/>
    <property type="match status" value="1"/>
</dbReference>